<dbReference type="EMBL" id="LAZR01037149">
    <property type="protein sequence ID" value="KKL22961.1"/>
    <property type="molecule type" value="Genomic_DNA"/>
</dbReference>
<protein>
    <recommendedName>
        <fullName evidence="1">Saccharopine dehydrogenase-like C-terminal domain-containing protein</fullName>
    </recommendedName>
</protein>
<name>A0A0F9DZ70_9ZZZZ</name>
<dbReference type="InterPro" id="IPR032095">
    <property type="entry name" value="Sacchrp_dh-like_C"/>
</dbReference>
<feature type="domain" description="Saccharopine dehydrogenase-like C-terminal" evidence="1">
    <location>
        <begin position="69"/>
        <end position="146"/>
    </location>
</feature>
<accession>A0A0F9DZ70</accession>
<dbReference type="AlphaFoldDB" id="A0A0F9DZ70"/>
<dbReference type="Gene3D" id="3.40.50.720">
    <property type="entry name" value="NAD(P)-binding Rossmann-like Domain"/>
    <property type="match status" value="1"/>
</dbReference>
<reference evidence="2" key="1">
    <citation type="journal article" date="2015" name="Nature">
        <title>Complex archaea that bridge the gap between prokaryotes and eukaryotes.</title>
        <authorList>
            <person name="Spang A."/>
            <person name="Saw J.H."/>
            <person name="Jorgensen S.L."/>
            <person name="Zaremba-Niedzwiedzka K."/>
            <person name="Martijn J."/>
            <person name="Lind A.E."/>
            <person name="van Eijk R."/>
            <person name="Schleper C."/>
            <person name="Guy L."/>
            <person name="Ettema T.J."/>
        </authorList>
    </citation>
    <scope>NUCLEOTIDE SEQUENCE</scope>
</reference>
<comment type="caution">
    <text evidence="2">The sequence shown here is derived from an EMBL/GenBank/DDBJ whole genome shotgun (WGS) entry which is preliminary data.</text>
</comment>
<gene>
    <name evidence="2" type="ORF">LCGC14_2430150</name>
</gene>
<dbReference type="Pfam" id="PF16653">
    <property type="entry name" value="Sacchrp_dh_C"/>
    <property type="match status" value="1"/>
</dbReference>
<evidence type="ECO:0000259" key="1">
    <source>
        <dbReference type="Pfam" id="PF16653"/>
    </source>
</evidence>
<sequence length="156" mass="17574">YVPGVGCLDAFCTDGLRSLLFYRQDEMKDRRVTIVEKTMRREGHMDEMKALIKSGGFQKYVEENCVGLEDMLVMRFDSGNRIVDMVVYGDDEMSAMARSTALSCSAFAQMIVEGKVTGSGVMPPEVIAEDTENYKYLLDRLSDNGINFTTKYPFAE</sequence>
<evidence type="ECO:0000313" key="2">
    <source>
        <dbReference type="EMBL" id="KKL22961.1"/>
    </source>
</evidence>
<proteinExistence type="predicted"/>
<feature type="non-terminal residue" evidence="2">
    <location>
        <position position="1"/>
    </location>
</feature>
<organism evidence="2">
    <name type="scientific">marine sediment metagenome</name>
    <dbReference type="NCBI Taxonomy" id="412755"/>
    <lineage>
        <taxon>unclassified sequences</taxon>
        <taxon>metagenomes</taxon>
        <taxon>ecological metagenomes</taxon>
    </lineage>
</organism>